<dbReference type="EMBL" id="QRWX01000002">
    <property type="protein sequence ID" value="RGT56030.1"/>
    <property type="molecule type" value="Genomic_DNA"/>
</dbReference>
<evidence type="ECO:0000256" key="1">
    <source>
        <dbReference type="ARBA" id="ARBA00004496"/>
    </source>
</evidence>
<comment type="subcellular location">
    <subcellularLocation>
        <location evidence="1">Cytoplasm</location>
    </subcellularLocation>
</comment>
<evidence type="ECO:0000256" key="4">
    <source>
        <dbReference type="ARBA" id="ARBA00022597"/>
    </source>
</evidence>
<keyword evidence="3" id="KW-0963">Cytoplasm</keyword>
<dbReference type="SUPFAM" id="SSF52728">
    <property type="entry name" value="PTS IIb component"/>
    <property type="match status" value="1"/>
</dbReference>
<dbReference type="GO" id="GO:0009401">
    <property type="term" value="P:phosphoenolpyruvate-dependent sugar phosphotransferase system"/>
    <property type="evidence" value="ECO:0007669"/>
    <property type="project" value="UniProtKB-KW"/>
</dbReference>
<dbReference type="RefSeq" id="WP_006526394.1">
    <property type="nucleotide sequence ID" value="NZ_CABJCF010000002.1"/>
</dbReference>
<dbReference type="AlphaFoldDB" id="A0A412PEZ6"/>
<feature type="domain" description="PTS EIIB type-4" evidence="8">
    <location>
        <begin position="1"/>
        <end position="158"/>
    </location>
</feature>
<dbReference type="InterPro" id="IPR004720">
    <property type="entry name" value="PTS_IIB_sorbose-sp"/>
</dbReference>
<keyword evidence="7" id="KW-0418">Kinase</keyword>
<sequence length="158" mass="18107">MIVKVRIDDRLLHGQVAYSWKAKLSYDAIVIISEDVVNDEIRKMTIKMCCPTGIKLAIRNIENGIRLLNDERLKNLKVFVICADPKTVALLLEGITEKPVINLGGMQMKDNRKFFSKAVYLSDEDKLYLNKIVEMGYEIEIQEVPETVLTKYKNSITN</sequence>
<keyword evidence="4" id="KW-0762">Sugar transport</keyword>
<keyword evidence="2" id="KW-0813">Transport</keyword>
<evidence type="ECO:0000256" key="7">
    <source>
        <dbReference type="ARBA" id="ARBA00022777"/>
    </source>
</evidence>
<dbReference type="InterPro" id="IPR036667">
    <property type="entry name" value="PTS_IIB_sorbose-sp_sf"/>
</dbReference>
<keyword evidence="6" id="KW-0598">Phosphotransferase system</keyword>
<evidence type="ECO:0000256" key="2">
    <source>
        <dbReference type="ARBA" id="ARBA00022448"/>
    </source>
</evidence>
<reference evidence="9 10" key="1">
    <citation type="submission" date="2018-08" db="EMBL/GenBank/DDBJ databases">
        <title>A genome reference for cultivated species of the human gut microbiota.</title>
        <authorList>
            <person name="Zou Y."/>
            <person name="Xue W."/>
            <person name="Luo G."/>
        </authorList>
    </citation>
    <scope>NUCLEOTIDE SEQUENCE [LARGE SCALE GENOMIC DNA]</scope>
    <source>
        <strain evidence="9 10">AF18-46</strain>
    </source>
</reference>
<comment type="caution">
    <text evidence="9">The sequence shown here is derived from an EMBL/GenBank/DDBJ whole genome shotgun (WGS) entry which is preliminary data.</text>
</comment>
<dbReference type="Gene3D" id="3.40.35.10">
    <property type="entry name" value="Phosphotransferase system, sorbose subfamily IIB component"/>
    <property type="match status" value="1"/>
</dbReference>
<accession>A0A412PEZ6</accession>
<evidence type="ECO:0000313" key="9">
    <source>
        <dbReference type="EMBL" id="RGT56030.1"/>
    </source>
</evidence>
<evidence type="ECO:0000256" key="5">
    <source>
        <dbReference type="ARBA" id="ARBA00022679"/>
    </source>
</evidence>
<dbReference type="PROSITE" id="PS51101">
    <property type="entry name" value="PTS_EIIB_TYPE_4"/>
    <property type="match status" value="1"/>
</dbReference>
<dbReference type="GO" id="GO:0008982">
    <property type="term" value="F:protein-N(PI)-phosphohistidine-sugar phosphotransferase activity"/>
    <property type="evidence" value="ECO:0007669"/>
    <property type="project" value="InterPro"/>
</dbReference>
<dbReference type="GO" id="GO:0005737">
    <property type="term" value="C:cytoplasm"/>
    <property type="evidence" value="ECO:0007669"/>
    <property type="project" value="UniProtKB-SubCell"/>
</dbReference>
<keyword evidence="5" id="KW-0808">Transferase</keyword>
<evidence type="ECO:0000313" key="10">
    <source>
        <dbReference type="Proteomes" id="UP000284731"/>
    </source>
</evidence>
<gene>
    <name evidence="9" type="ORF">DWX20_04265</name>
</gene>
<dbReference type="Proteomes" id="UP000284731">
    <property type="component" value="Unassembled WGS sequence"/>
</dbReference>
<evidence type="ECO:0000256" key="3">
    <source>
        <dbReference type="ARBA" id="ARBA00022490"/>
    </source>
</evidence>
<name>A0A412PEZ6_9FIRM</name>
<organism evidence="9 10">
    <name type="scientific">Solobacterium moorei</name>
    <dbReference type="NCBI Taxonomy" id="102148"/>
    <lineage>
        <taxon>Bacteria</taxon>
        <taxon>Bacillati</taxon>
        <taxon>Bacillota</taxon>
        <taxon>Erysipelotrichia</taxon>
        <taxon>Erysipelotrichales</taxon>
        <taxon>Erysipelotrichaceae</taxon>
        <taxon>Solobacterium</taxon>
    </lineage>
</organism>
<proteinExistence type="predicted"/>
<dbReference type="GO" id="GO:0016301">
    <property type="term" value="F:kinase activity"/>
    <property type="evidence" value="ECO:0007669"/>
    <property type="project" value="UniProtKB-KW"/>
</dbReference>
<evidence type="ECO:0000256" key="6">
    <source>
        <dbReference type="ARBA" id="ARBA00022683"/>
    </source>
</evidence>
<dbReference type="Pfam" id="PF03830">
    <property type="entry name" value="PTSIIB_sorb"/>
    <property type="match status" value="1"/>
</dbReference>
<protein>
    <submittedName>
        <fullName evidence="9">PTS mannose/fructose/sorbose transporter subunit IIB</fullName>
    </submittedName>
</protein>
<evidence type="ECO:0000259" key="8">
    <source>
        <dbReference type="PROSITE" id="PS51101"/>
    </source>
</evidence>